<dbReference type="GO" id="GO:0016020">
    <property type="term" value="C:membrane"/>
    <property type="evidence" value="ECO:0007669"/>
    <property type="project" value="InterPro"/>
</dbReference>
<dbReference type="Gene3D" id="1.10.287.950">
    <property type="entry name" value="Methyl-accepting chemotaxis protein"/>
    <property type="match status" value="1"/>
</dbReference>
<name>A0AA37TEB5_9HYPH</name>
<dbReference type="SUPFAM" id="SSF58104">
    <property type="entry name" value="Methyl-accepting chemotaxis protein (MCP) signaling domain"/>
    <property type="match status" value="1"/>
</dbReference>
<dbReference type="PANTHER" id="PTHR32089">
    <property type="entry name" value="METHYL-ACCEPTING CHEMOTAXIS PROTEIN MCPB"/>
    <property type="match status" value="1"/>
</dbReference>
<dbReference type="EMBL" id="BSPL01000017">
    <property type="protein sequence ID" value="GLS71525.1"/>
    <property type="molecule type" value="Genomic_DNA"/>
</dbReference>
<comment type="caution">
    <text evidence="6">The sequence shown here is derived from an EMBL/GenBank/DDBJ whole genome shotgun (WGS) entry which is preliminary data.</text>
</comment>
<dbReference type="InterPro" id="IPR004089">
    <property type="entry name" value="MCPsignal_dom"/>
</dbReference>
<feature type="domain" description="Methyl-accepting transducer" evidence="5">
    <location>
        <begin position="75"/>
        <end position="155"/>
    </location>
</feature>
<accession>A0AA37TEB5</accession>
<protein>
    <recommendedName>
        <fullName evidence="5">Methyl-accepting transducer domain-containing protein</fullName>
    </recommendedName>
</protein>
<evidence type="ECO:0000256" key="4">
    <source>
        <dbReference type="SAM" id="MobiDB-lite"/>
    </source>
</evidence>
<keyword evidence="1 3" id="KW-0807">Transducer</keyword>
<dbReference type="InterPro" id="IPR004090">
    <property type="entry name" value="Chemotax_Me-accpt_rcpt"/>
</dbReference>
<dbReference type="GO" id="GO:0007165">
    <property type="term" value="P:signal transduction"/>
    <property type="evidence" value="ECO:0007669"/>
    <property type="project" value="UniProtKB-KW"/>
</dbReference>
<dbReference type="Pfam" id="PF00015">
    <property type="entry name" value="MCPsignal"/>
    <property type="match status" value="1"/>
</dbReference>
<gene>
    <name evidence="6" type="ORF">GCM10007890_35380</name>
</gene>
<evidence type="ECO:0000256" key="2">
    <source>
        <dbReference type="ARBA" id="ARBA00029447"/>
    </source>
</evidence>
<organism evidence="6 7">
    <name type="scientific">Methylobacterium tardum</name>
    <dbReference type="NCBI Taxonomy" id="374432"/>
    <lineage>
        <taxon>Bacteria</taxon>
        <taxon>Pseudomonadati</taxon>
        <taxon>Pseudomonadota</taxon>
        <taxon>Alphaproteobacteria</taxon>
        <taxon>Hyphomicrobiales</taxon>
        <taxon>Methylobacteriaceae</taxon>
        <taxon>Methylobacterium</taxon>
    </lineage>
</organism>
<feature type="region of interest" description="Disordered" evidence="4">
    <location>
        <begin position="1"/>
        <end position="26"/>
    </location>
</feature>
<sequence length="155" mass="15892">MSNRNVSMRPDGRTAPELSGTTPFETATMECGPEEAVAQAEAVAAAMRVFEDGLIRLRAVEAAAAPAHDMSAGEDVTGLLAAIAGQTGLMALRASIAAARDGEAGRGFAAAAAEVKDLAGQMARATDTLVSQVGRIQAAAQRSHDKADAMRRARA</sequence>
<comment type="similarity">
    <text evidence="2">Belongs to the methyl-accepting chemotaxis (MCP) protein family.</text>
</comment>
<dbReference type="RefSeq" id="WP_238193992.1">
    <property type="nucleotide sequence ID" value="NZ_BPQZ01000001.1"/>
</dbReference>
<dbReference type="PANTHER" id="PTHR32089:SF112">
    <property type="entry name" value="LYSOZYME-LIKE PROTEIN-RELATED"/>
    <property type="match status" value="1"/>
</dbReference>
<proteinExistence type="inferred from homology"/>
<dbReference type="AlphaFoldDB" id="A0AA37TEB5"/>
<dbReference type="Proteomes" id="UP001157440">
    <property type="component" value="Unassembled WGS sequence"/>
</dbReference>
<evidence type="ECO:0000313" key="6">
    <source>
        <dbReference type="EMBL" id="GLS71525.1"/>
    </source>
</evidence>
<evidence type="ECO:0000256" key="1">
    <source>
        <dbReference type="ARBA" id="ARBA00023224"/>
    </source>
</evidence>
<evidence type="ECO:0000259" key="5">
    <source>
        <dbReference type="PROSITE" id="PS50111"/>
    </source>
</evidence>
<dbReference type="GO" id="GO:0004888">
    <property type="term" value="F:transmembrane signaling receptor activity"/>
    <property type="evidence" value="ECO:0007669"/>
    <property type="project" value="InterPro"/>
</dbReference>
<dbReference type="GO" id="GO:0006935">
    <property type="term" value="P:chemotaxis"/>
    <property type="evidence" value="ECO:0007669"/>
    <property type="project" value="InterPro"/>
</dbReference>
<evidence type="ECO:0000313" key="7">
    <source>
        <dbReference type="Proteomes" id="UP001157440"/>
    </source>
</evidence>
<keyword evidence="7" id="KW-1185">Reference proteome</keyword>
<dbReference type="PRINTS" id="PR00260">
    <property type="entry name" value="CHEMTRNSDUCR"/>
</dbReference>
<evidence type="ECO:0000256" key="3">
    <source>
        <dbReference type="PROSITE-ProRule" id="PRU00284"/>
    </source>
</evidence>
<reference evidence="7" key="1">
    <citation type="journal article" date="2019" name="Int. J. Syst. Evol. Microbiol.">
        <title>The Global Catalogue of Microorganisms (GCM) 10K type strain sequencing project: providing services to taxonomists for standard genome sequencing and annotation.</title>
        <authorList>
            <consortium name="The Broad Institute Genomics Platform"/>
            <consortium name="The Broad Institute Genome Sequencing Center for Infectious Disease"/>
            <person name="Wu L."/>
            <person name="Ma J."/>
        </authorList>
    </citation>
    <scope>NUCLEOTIDE SEQUENCE [LARGE SCALE GENOMIC DNA]</scope>
    <source>
        <strain evidence="7">NBRC 103632</strain>
    </source>
</reference>
<dbReference type="PROSITE" id="PS50111">
    <property type="entry name" value="CHEMOTAXIS_TRANSDUC_2"/>
    <property type="match status" value="1"/>
</dbReference>